<protein>
    <recommendedName>
        <fullName evidence="3">Serine aminopeptidase S33 domain-containing protein</fullName>
    </recommendedName>
</protein>
<gene>
    <name evidence="1" type="ORF">JY651_14245</name>
</gene>
<evidence type="ECO:0000313" key="1">
    <source>
        <dbReference type="EMBL" id="QSQ26010.1"/>
    </source>
</evidence>
<dbReference type="Gene3D" id="3.40.50.1820">
    <property type="entry name" value="alpha/beta hydrolase"/>
    <property type="match status" value="1"/>
</dbReference>
<evidence type="ECO:0000313" key="2">
    <source>
        <dbReference type="Proteomes" id="UP000662747"/>
    </source>
</evidence>
<proteinExistence type="predicted"/>
<evidence type="ECO:0008006" key="3">
    <source>
        <dbReference type="Google" id="ProtNLM"/>
    </source>
</evidence>
<dbReference type="RefSeq" id="WP_206727560.1">
    <property type="nucleotide sequence ID" value="NZ_CP071090.1"/>
</dbReference>
<sequence length="139" mass="14946">MQFHTQTLSLAGAPALAVHVGSREEALRKGAVLLFHGLGASKEVHTAELSAFASRGLYAVGVDAVGHGARRYPDFDTRFSFEDPRRRHEEFLTVVRESARHDADARLGGSHPRRGGVDGPLRGRGAVSHFTFSSCSPPG</sequence>
<dbReference type="Proteomes" id="UP000662747">
    <property type="component" value="Chromosome"/>
</dbReference>
<name>A0ABX7P6F3_9BACT</name>
<dbReference type="EMBL" id="CP071090">
    <property type="protein sequence ID" value="QSQ26010.1"/>
    <property type="molecule type" value="Genomic_DNA"/>
</dbReference>
<dbReference type="SUPFAM" id="SSF53474">
    <property type="entry name" value="alpha/beta-Hydrolases"/>
    <property type="match status" value="1"/>
</dbReference>
<dbReference type="InterPro" id="IPR029058">
    <property type="entry name" value="AB_hydrolase_fold"/>
</dbReference>
<reference evidence="1 2" key="1">
    <citation type="submission" date="2021-02" db="EMBL/GenBank/DDBJ databases">
        <title>De Novo genome assembly of isolated myxobacteria.</title>
        <authorList>
            <person name="Stevens D.C."/>
        </authorList>
    </citation>
    <scope>NUCLEOTIDE SEQUENCE [LARGE SCALE GENOMIC DNA]</scope>
    <source>
        <strain evidence="2">SCPEA02</strain>
    </source>
</reference>
<accession>A0ABX7P6F3</accession>
<keyword evidence="2" id="KW-1185">Reference proteome</keyword>
<organism evidence="1 2">
    <name type="scientific">Pyxidicoccus parkwayensis</name>
    <dbReference type="NCBI Taxonomy" id="2813578"/>
    <lineage>
        <taxon>Bacteria</taxon>
        <taxon>Pseudomonadati</taxon>
        <taxon>Myxococcota</taxon>
        <taxon>Myxococcia</taxon>
        <taxon>Myxococcales</taxon>
        <taxon>Cystobacterineae</taxon>
        <taxon>Myxococcaceae</taxon>
        <taxon>Pyxidicoccus</taxon>
    </lineage>
</organism>